<gene>
    <name evidence="2" type="ORF">TVY486_1116780</name>
</gene>
<dbReference type="SMART" id="SM00450">
    <property type="entry name" value="RHOD"/>
    <property type="match status" value="1"/>
</dbReference>
<protein>
    <recommendedName>
        <fullName evidence="1">Rhodanese domain-containing protein</fullName>
    </recommendedName>
</protein>
<organism evidence="2">
    <name type="scientific">Trypanosoma vivax (strain Y486)</name>
    <dbReference type="NCBI Taxonomy" id="1055687"/>
    <lineage>
        <taxon>Eukaryota</taxon>
        <taxon>Discoba</taxon>
        <taxon>Euglenozoa</taxon>
        <taxon>Kinetoplastea</taxon>
        <taxon>Metakinetoplastina</taxon>
        <taxon>Trypanosomatida</taxon>
        <taxon>Trypanosomatidae</taxon>
        <taxon>Trypanosoma</taxon>
        <taxon>Duttonella</taxon>
    </lineage>
</organism>
<dbReference type="PROSITE" id="PS50206">
    <property type="entry name" value="RHODANESE_3"/>
    <property type="match status" value="1"/>
</dbReference>
<dbReference type="InterPro" id="IPR036873">
    <property type="entry name" value="Rhodanese-like_dom_sf"/>
</dbReference>
<sequence length="164" mass="18419">MYIHQLFLSLSLPSTLFPLPQHHITVTVSKKEELFAMEANYKYMDAAELVALLDNSDQCEEVAVIDCRDEDRADGWIRGSIHFPAATQNQSKHMELASTLNERGLTIAVFHCALSQVRGPRAAGRFADALRALNLQAPRVYVLRGGFEHFHAMYADSRPDLLCC</sequence>
<dbReference type="SUPFAM" id="SSF52821">
    <property type="entry name" value="Rhodanese/Cell cycle control phosphatase"/>
    <property type="match status" value="1"/>
</dbReference>
<dbReference type="Gene3D" id="3.40.250.10">
    <property type="entry name" value="Rhodanese-like domain"/>
    <property type="match status" value="1"/>
</dbReference>
<dbReference type="AlphaFoldDB" id="G0U9A9"/>
<dbReference type="InterPro" id="IPR001763">
    <property type="entry name" value="Rhodanese-like_dom"/>
</dbReference>
<reference evidence="2" key="1">
    <citation type="journal article" date="2012" name="Proc. Natl. Acad. Sci. U.S.A.">
        <title>Antigenic diversity is generated by distinct evolutionary mechanisms in African trypanosome species.</title>
        <authorList>
            <person name="Jackson A.P."/>
            <person name="Berry A."/>
            <person name="Aslett M."/>
            <person name="Allison H.C."/>
            <person name="Burton P."/>
            <person name="Vavrova-Anderson J."/>
            <person name="Brown R."/>
            <person name="Browne H."/>
            <person name="Corton N."/>
            <person name="Hauser H."/>
            <person name="Gamble J."/>
            <person name="Gilderthorp R."/>
            <person name="Marcello L."/>
            <person name="McQuillan J."/>
            <person name="Otto T.D."/>
            <person name="Quail M.A."/>
            <person name="Sanders M.J."/>
            <person name="van Tonder A."/>
            <person name="Ginger M.L."/>
            <person name="Field M.C."/>
            <person name="Barry J.D."/>
            <person name="Hertz-Fowler C."/>
            <person name="Berriman M."/>
        </authorList>
    </citation>
    <scope>NUCLEOTIDE SEQUENCE</scope>
    <source>
        <strain evidence="2">Y486</strain>
    </source>
</reference>
<dbReference type="GO" id="GO:0004725">
    <property type="term" value="F:protein tyrosine phosphatase activity"/>
    <property type="evidence" value="ECO:0007669"/>
    <property type="project" value="TreeGrafter"/>
</dbReference>
<evidence type="ECO:0000259" key="1">
    <source>
        <dbReference type="PROSITE" id="PS50206"/>
    </source>
</evidence>
<dbReference type="Pfam" id="PF00581">
    <property type="entry name" value="Rhodanese"/>
    <property type="match status" value="1"/>
</dbReference>
<evidence type="ECO:0000313" key="2">
    <source>
        <dbReference type="EMBL" id="CCC54194.1"/>
    </source>
</evidence>
<feature type="domain" description="Rhodanese" evidence="1">
    <location>
        <begin position="58"/>
        <end position="159"/>
    </location>
</feature>
<dbReference type="VEuPathDB" id="TriTrypDB:TvY486_1116780"/>
<dbReference type="EMBL" id="HE573027">
    <property type="protein sequence ID" value="CCC54194.1"/>
    <property type="molecule type" value="Genomic_DNA"/>
</dbReference>
<dbReference type="PANTHER" id="PTHR10828">
    <property type="entry name" value="M-PHASE INDUCER PHOSPHATASE DUAL SPECIFICITY PHOSPHATASE CDC25"/>
    <property type="match status" value="1"/>
</dbReference>
<name>G0U9A9_TRYVY</name>
<proteinExistence type="predicted"/>
<dbReference type="GO" id="GO:0005634">
    <property type="term" value="C:nucleus"/>
    <property type="evidence" value="ECO:0007669"/>
    <property type="project" value="TreeGrafter"/>
</dbReference>
<dbReference type="GO" id="GO:0005737">
    <property type="term" value="C:cytoplasm"/>
    <property type="evidence" value="ECO:0007669"/>
    <property type="project" value="TreeGrafter"/>
</dbReference>
<accession>G0U9A9</accession>
<dbReference type="PANTHER" id="PTHR10828:SF38">
    <property type="entry name" value="ARSENICAL-RESISTANCE PROTEIN 2-RELATED"/>
    <property type="match status" value="1"/>
</dbReference>